<proteinExistence type="predicted"/>
<dbReference type="AlphaFoldDB" id="A0A510K3S9"/>
<accession>A0A510K3S9</accession>
<dbReference type="EMBL" id="AP019831">
    <property type="protein sequence ID" value="BBM46308.1"/>
    <property type="molecule type" value="Genomic_DNA"/>
</dbReference>
<evidence type="ECO:0000313" key="1">
    <source>
        <dbReference type="EMBL" id="BBM46308.1"/>
    </source>
</evidence>
<protein>
    <submittedName>
        <fullName evidence="1">tRNA uridine 5-carboxymethylaminomethyl modification enzyme MnmG</fullName>
    </submittedName>
</protein>
<reference evidence="1 2" key="1">
    <citation type="submission" date="2019-07" db="EMBL/GenBank/DDBJ databases">
        <title>Complete Genome Sequence of Leptotrichia trevisanii Strain JMUB3870.</title>
        <authorList>
            <person name="Watanabe S."/>
            <person name="Cui L."/>
        </authorList>
    </citation>
    <scope>NUCLEOTIDE SEQUENCE [LARGE SCALE GENOMIC DNA]</scope>
    <source>
        <strain evidence="1 2">JMUB3870</strain>
    </source>
</reference>
<name>A0A510K3S9_9FUSO</name>
<dbReference type="RefSeq" id="WP_155283186.1">
    <property type="nucleotide sequence ID" value="NZ_AP019831.1"/>
</dbReference>
<evidence type="ECO:0000313" key="2">
    <source>
        <dbReference type="Proteomes" id="UP000422644"/>
    </source>
</evidence>
<organism evidence="1 2">
    <name type="scientific">Leptotrichia trevisanii</name>
    <dbReference type="NCBI Taxonomy" id="109328"/>
    <lineage>
        <taxon>Bacteria</taxon>
        <taxon>Fusobacteriati</taxon>
        <taxon>Fusobacteriota</taxon>
        <taxon>Fusobacteriia</taxon>
        <taxon>Fusobacteriales</taxon>
        <taxon>Leptotrichiaceae</taxon>
        <taxon>Leptotrichia</taxon>
    </lineage>
</organism>
<dbReference type="Proteomes" id="UP000422644">
    <property type="component" value="Chromosome"/>
</dbReference>
<sequence>MIKKLMLSVVILLVFCTASFLESKYMSKFILNFFRTRPMSIGSYKLETSKIIEFEMKIRQFMK</sequence>
<keyword evidence="2" id="KW-1185">Reference proteome</keyword>
<gene>
    <name evidence="1" type="primary">mnmG</name>
    <name evidence="1" type="ORF">JMUB3870_2450</name>
</gene>